<evidence type="ECO:0000256" key="1">
    <source>
        <dbReference type="SAM" id="MobiDB-lite"/>
    </source>
</evidence>
<evidence type="ECO:0000313" key="2">
    <source>
        <dbReference type="EMBL" id="QDT03934.1"/>
    </source>
</evidence>
<feature type="region of interest" description="Disordered" evidence="1">
    <location>
        <begin position="11"/>
        <end position="32"/>
    </location>
</feature>
<accession>A0A517N9X2</accession>
<keyword evidence="3" id="KW-1185">Reference proteome</keyword>
<reference evidence="2 3" key="1">
    <citation type="submission" date="2019-02" db="EMBL/GenBank/DDBJ databases">
        <title>Deep-cultivation of Planctomycetes and their phenomic and genomic characterization uncovers novel biology.</title>
        <authorList>
            <person name="Wiegand S."/>
            <person name="Jogler M."/>
            <person name="Boedeker C."/>
            <person name="Pinto D."/>
            <person name="Vollmers J."/>
            <person name="Rivas-Marin E."/>
            <person name="Kohn T."/>
            <person name="Peeters S.H."/>
            <person name="Heuer A."/>
            <person name="Rast P."/>
            <person name="Oberbeckmann S."/>
            <person name="Bunk B."/>
            <person name="Jeske O."/>
            <person name="Meyerdierks A."/>
            <person name="Storesund J.E."/>
            <person name="Kallscheuer N."/>
            <person name="Luecker S."/>
            <person name="Lage O.M."/>
            <person name="Pohl T."/>
            <person name="Merkel B.J."/>
            <person name="Hornburger P."/>
            <person name="Mueller R.-W."/>
            <person name="Bruemmer F."/>
            <person name="Labrenz M."/>
            <person name="Spormann A.M."/>
            <person name="Op den Camp H."/>
            <person name="Overmann J."/>
            <person name="Amann R."/>
            <person name="Jetten M.S.M."/>
            <person name="Mascher T."/>
            <person name="Medema M.H."/>
            <person name="Devos D.P."/>
            <person name="Kaster A.-K."/>
            <person name="Ovreas L."/>
            <person name="Rohde M."/>
            <person name="Galperin M.Y."/>
            <person name="Jogler C."/>
        </authorList>
    </citation>
    <scope>NUCLEOTIDE SEQUENCE [LARGE SCALE GENOMIC DNA]</scope>
    <source>
        <strain evidence="2 3">K22_7</strain>
    </source>
</reference>
<sequence>MQECTVLLPVETPPTPTVDEEAGPEEAAEESTPPCVHCGELMELVQSSFKPSWREVMFSKYRPSWYGDG</sequence>
<protein>
    <submittedName>
        <fullName evidence="2">Uncharacterized protein</fullName>
    </submittedName>
</protein>
<organism evidence="2 3">
    <name type="scientific">Rubripirellula lacrimiformis</name>
    <dbReference type="NCBI Taxonomy" id="1930273"/>
    <lineage>
        <taxon>Bacteria</taxon>
        <taxon>Pseudomonadati</taxon>
        <taxon>Planctomycetota</taxon>
        <taxon>Planctomycetia</taxon>
        <taxon>Pirellulales</taxon>
        <taxon>Pirellulaceae</taxon>
        <taxon>Rubripirellula</taxon>
    </lineage>
</organism>
<evidence type="ECO:0000313" key="3">
    <source>
        <dbReference type="Proteomes" id="UP000318538"/>
    </source>
</evidence>
<dbReference type="Proteomes" id="UP000318538">
    <property type="component" value="Chromosome"/>
</dbReference>
<name>A0A517N9X2_9BACT</name>
<dbReference type="EMBL" id="CP036525">
    <property type="protein sequence ID" value="QDT03934.1"/>
    <property type="molecule type" value="Genomic_DNA"/>
</dbReference>
<proteinExistence type="predicted"/>
<dbReference type="KEGG" id="rlc:K227x_23200"/>
<feature type="compositionally biased region" description="Acidic residues" evidence="1">
    <location>
        <begin position="18"/>
        <end position="29"/>
    </location>
</feature>
<dbReference type="AlphaFoldDB" id="A0A517N9X2"/>
<gene>
    <name evidence="2" type="ORF">K227x_23200</name>
</gene>